<comment type="caution">
    <text evidence="2">The sequence shown here is derived from an EMBL/GenBank/DDBJ whole genome shotgun (WGS) entry which is preliminary data.</text>
</comment>
<sequence length="367" mass="41311">MPCRLAISSMSLGRSSAGHSLEHKLDMAALYGYRGIELFHEDLASLAFQFLPPGTTATTEESELQAASLIRQMCHHRHLAILCLQPFAHYEGLLDRDAHSQRLKQLRFWFRLARALGTDMVQIPSSFLPADQVSADRSLAVADLQEAADMGSAQNPPIRFVYEALCWGTRCDTWEGSWEVVKAVDRDNFGLCLDTFNIAGRIYADPASATGKTVDCEQAVRESMDRLVSEVDLSKVFYVQVVDAERLSTPLMKGHAFYNEEQPARMSWSRNCRLFYGEHERGAYLPVTQIAGAIFDGLGFEGWVSLELFNRRMGDEDYDVPRELAARGGRSWEKLVRDLGLRVEDEEPAMQQQLRRLPLEGRVSASL</sequence>
<dbReference type="SUPFAM" id="SSF51658">
    <property type="entry name" value="Xylose isomerase-like"/>
    <property type="match status" value="1"/>
</dbReference>
<dbReference type="GeneID" id="63779597"/>
<protein>
    <submittedName>
        <fullName evidence="2">Xylose isomerase-like protein</fullName>
    </submittedName>
</protein>
<feature type="domain" description="Xylose isomerase-like TIM barrel" evidence="1">
    <location>
        <begin position="26"/>
        <end position="329"/>
    </location>
</feature>
<dbReference type="InterPro" id="IPR013022">
    <property type="entry name" value="Xyl_isomerase-like_TIM-brl"/>
</dbReference>
<proteinExistence type="predicted"/>
<dbReference type="PANTHER" id="PTHR12110">
    <property type="entry name" value="HYDROXYPYRUVATE ISOMERASE"/>
    <property type="match status" value="1"/>
</dbReference>
<dbReference type="InterPro" id="IPR036237">
    <property type="entry name" value="Xyl_isomerase-like_sf"/>
</dbReference>
<evidence type="ECO:0000313" key="2">
    <source>
        <dbReference type="EMBL" id="ORY70366.1"/>
    </source>
</evidence>
<evidence type="ECO:0000259" key="1">
    <source>
        <dbReference type="Pfam" id="PF01261"/>
    </source>
</evidence>
<dbReference type="Gene3D" id="3.20.20.150">
    <property type="entry name" value="Divalent-metal-dependent TIM barrel enzymes"/>
    <property type="match status" value="1"/>
</dbReference>
<dbReference type="STRING" id="1141098.A0A1Y2EGI4"/>
<keyword evidence="2" id="KW-0413">Isomerase</keyword>
<dbReference type="Pfam" id="PF01261">
    <property type="entry name" value="AP_endonuc_2"/>
    <property type="match status" value="1"/>
</dbReference>
<dbReference type="InParanoid" id="A0A1Y2EGI4"/>
<dbReference type="AlphaFoldDB" id="A0A1Y2EGI4"/>
<dbReference type="RefSeq" id="XP_040720316.1">
    <property type="nucleotide sequence ID" value="XM_040863385.1"/>
</dbReference>
<keyword evidence="3" id="KW-1185">Reference proteome</keyword>
<dbReference type="PANTHER" id="PTHR12110:SF21">
    <property type="entry name" value="XYLOSE ISOMERASE-LIKE TIM BARREL DOMAIN-CONTAINING PROTEIN"/>
    <property type="match status" value="1"/>
</dbReference>
<gene>
    <name evidence="2" type="ORF">BCR38DRAFT_481499</name>
</gene>
<dbReference type="GO" id="GO:0016853">
    <property type="term" value="F:isomerase activity"/>
    <property type="evidence" value="ECO:0007669"/>
    <property type="project" value="UniProtKB-KW"/>
</dbReference>
<dbReference type="OrthoDB" id="5360893at2759"/>
<dbReference type="Proteomes" id="UP000193689">
    <property type="component" value="Unassembled WGS sequence"/>
</dbReference>
<accession>A0A1Y2EGI4</accession>
<evidence type="ECO:0000313" key="3">
    <source>
        <dbReference type="Proteomes" id="UP000193689"/>
    </source>
</evidence>
<dbReference type="EMBL" id="MCFJ01000002">
    <property type="protein sequence ID" value="ORY70366.1"/>
    <property type="molecule type" value="Genomic_DNA"/>
</dbReference>
<dbReference type="InterPro" id="IPR050312">
    <property type="entry name" value="IolE/XylAMocC-like"/>
</dbReference>
<name>A0A1Y2EGI4_9PEZI</name>
<reference evidence="2 3" key="1">
    <citation type="submission" date="2016-07" db="EMBL/GenBank/DDBJ databases">
        <title>Pervasive Adenine N6-methylation of Active Genes in Fungi.</title>
        <authorList>
            <consortium name="DOE Joint Genome Institute"/>
            <person name="Mondo S.J."/>
            <person name="Dannebaum R.O."/>
            <person name="Kuo R.C."/>
            <person name="Labutti K."/>
            <person name="Haridas S."/>
            <person name="Kuo A."/>
            <person name="Salamov A."/>
            <person name="Ahrendt S.R."/>
            <person name="Lipzen A."/>
            <person name="Sullivan W."/>
            <person name="Andreopoulos W.B."/>
            <person name="Clum A."/>
            <person name="Lindquist E."/>
            <person name="Daum C."/>
            <person name="Ramamoorthy G.K."/>
            <person name="Gryganskyi A."/>
            <person name="Culley D."/>
            <person name="Magnuson J.K."/>
            <person name="James T.Y."/>
            <person name="O'Malley M.A."/>
            <person name="Stajich J.E."/>
            <person name="Spatafora J.W."/>
            <person name="Visel A."/>
            <person name="Grigoriev I.V."/>
        </authorList>
    </citation>
    <scope>NUCLEOTIDE SEQUENCE [LARGE SCALE GENOMIC DNA]</scope>
    <source>
        <strain evidence="2 3">CBS 129021</strain>
    </source>
</reference>
<organism evidence="2 3">
    <name type="scientific">Pseudomassariella vexata</name>
    <dbReference type="NCBI Taxonomy" id="1141098"/>
    <lineage>
        <taxon>Eukaryota</taxon>
        <taxon>Fungi</taxon>
        <taxon>Dikarya</taxon>
        <taxon>Ascomycota</taxon>
        <taxon>Pezizomycotina</taxon>
        <taxon>Sordariomycetes</taxon>
        <taxon>Xylariomycetidae</taxon>
        <taxon>Amphisphaeriales</taxon>
        <taxon>Pseudomassariaceae</taxon>
        <taxon>Pseudomassariella</taxon>
    </lineage>
</organism>